<organism evidence="1 2">
    <name type="scientific">Flagellimonas taeanensis</name>
    <dbReference type="NCBI Taxonomy" id="1005926"/>
    <lineage>
        <taxon>Bacteria</taxon>
        <taxon>Pseudomonadati</taxon>
        <taxon>Bacteroidota</taxon>
        <taxon>Flavobacteriia</taxon>
        <taxon>Flavobacteriales</taxon>
        <taxon>Flavobacteriaceae</taxon>
        <taxon>Flagellimonas</taxon>
    </lineage>
</organism>
<comment type="caution">
    <text evidence="1">The sequence shown here is derived from an EMBL/GenBank/DDBJ whole genome shotgun (WGS) entry which is preliminary data.</text>
</comment>
<dbReference type="Proteomes" id="UP000184031">
    <property type="component" value="Unassembled WGS sequence"/>
</dbReference>
<accession>A0A1M6V9C2</accession>
<dbReference type="STRING" id="1055723.SAMN05216293_1948"/>
<evidence type="ECO:0000313" key="1">
    <source>
        <dbReference type="EMBL" id="SHK78107.1"/>
    </source>
</evidence>
<evidence type="ECO:0000313" key="2">
    <source>
        <dbReference type="Proteomes" id="UP000184031"/>
    </source>
</evidence>
<sequence>MQKYFFVLILPKYFRDYIHKKSQEVLFLFIAPHKGLEICFL</sequence>
<gene>
    <name evidence="1" type="ORF">SAMN05216293_1948</name>
</gene>
<name>A0A1M6V9C2_9FLAO</name>
<dbReference type="AlphaFoldDB" id="A0A1M6V9C2"/>
<dbReference type="EMBL" id="FRAT01000004">
    <property type="protein sequence ID" value="SHK78107.1"/>
    <property type="molecule type" value="Genomic_DNA"/>
</dbReference>
<protein>
    <submittedName>
        <fullName evidence="1">Uncharacterized protein</fullName>
    </submittedName>
</protein>
<reference evidence="1 2" key="1">
    <citation type="submission" date="2016-11" db="EMBL/GenBank/DDBJ databases">
        <authorList>
            <person name="Varghese N."/>
            <person name="Submissions S."/>
        </authorList>
    </citation>
    <scope>NUCLEOTIDE SEQUENCE [LARGE SCALE GENOMIC DNA]</scope>
    <source>
        <strain evidence="1 2">CGMCC 1.12174</strain>
    </source>
</reference>
<proteinExistence type="predicted"/>